<sequence length="191" mass="22383">MLNEKNLVTDLLQTDYEISINNKNSLINKNIRIDKTEKDESKNEKEKENNEKKKEGNQNGLENNQDTVCDKVENEKKYKNEKVIPNTKKIDILQFTKCGTKELYPSKTKNNNSVQKKEINILSVKEDQKKIVVKMEGGNKEEAKGNERKNENGKENNERKRKIEEDDQDEKDEKIKTEKQELKKKKITAKN</sequence>
<dbReference type="AlphaFoldDB" id="A0AAV7YU67"/>
<gene>
    <name evidence="2" type="ORF">M0812_22292</name>
</gene>
<feature type="region of interest" description="Disordered" evidence="1">
    <location>
        <begin position="133"/>
        <end position="175"/>
    </location>
</feature>
<evidence type="ECO:0000256" key="1">
    <source>
        <dbReference type="SAM" id="MobiDB-lite"/>
    </source>
</evidence>
<organism evidence="2 3">
    <name type="scientific">Anaeramoeba flamelloides</name>
    <dbReference type="NCBI Taxonomy" id="1746091"/>
    <lineage>
        <taxon>Eukaryota</taxon>
        <taxon>Metamonada</taxon>
        <taxon>Anaeramoebidae</taxon>
        <taxon>Anaeramoeba</taxon>
    </lineage>
</organism>
<evidence type="ECO:0000313" key="2">
    <source>
        <dbReference type="EMBL" id="KAJ3433336.1"/>
    </source>
</evidence>
<protein>
    <submittedName>
        <fullName evidence="2">Uncharacterized protein</fullName>
    </submittedName>
</protein>
<accession>A0AAV7YU67</accession>
<proteinExistence type="predicted"/>
<dbReference type="EMBL" id="JANTQA010000047">
    <property type="protein sequence ID" value="KAJ3433336.1"/>
    <property type="molecule type" value="Genomic_DNA"/>
</dbReference>
<reference evidence="2" key="1">
    <citation type="submission" date="2022-08" db="EMBL/GenBank/DDBJ databases">
        <title>Novel sulphate-reducing endosymbionts in the free-living metamonad Anaeramoeba.</title>
        <authorList>
            <person name="Jerlstrom-Hultqvist J."/>
            <person name="Cepicka I."/>
            <person name="Gallot-Lavallee L."/>
            <person name="Salas-Leiva D."/>
            <person name="Curtis B.A."/>
            <person name="Zahonova K."/>
            <person name="Pipaliya S."/>
            <person name="Dacks J."/>
            <person name="Roger A.J."/>
        </authorList>
    </citation>
    <scope>NUCLEOTIDE SEQUENCE</scope>
    <source>
        <strain evidence="2">Busselton2</strain>
    </source>
</reference>
<name>A0AAV7YU67_9EUKA</name>
<feature type="region of interest" description="Disordered" evidence="1">
    <location>
        <begin position="33"/>
        <end position="74"/>
    </location>
</feature>
<feature type="compositionally biased region" description="Basic and acidic residues" evidence="1">
    <location>
        <begin position="137"/>
        <end position="164"/>
    </location>
</feature>
<dbReference type="Proteomes" id="UP001146793">
    <property type="component" value="Unassembled WGS sequence"/>
</dbReference>
<feature type="compositionally biased region" description="Basic and acidic residues" evidence="1">
    <location>
        <begin position="33"/>
        <end position="56"/>
    </location>
</feature>
<comment type="caution">
    <text evidence="2">The sequence shown here is derived from an EMBL/GenBank/DDBJ whole genome shotgun (WGS) entry which is preliminary data.</text>
</comment>
<evidence type="ECO:0000313" key="3">
    <source>
        <dbReference type="Proteomes" id="UP001146793"/>
    </source>
</evidence>